<dbReference type="EMBL" id="JAHWGI010000295">
    <property type="protein sequence ID" value="KAK3912631.1"/>
    <property type="molecule type" value="Genomic_DNA"/>
</dbReference>
<sequence length="458" mass="49599">MYRKRERTQNWSLEEKMYLLQLVKARLDVLENKRIDSASSALKGMAWQDIHAAFAARFGNDRDAHRVREQWRRMKGQARTEMMDFAERVRNYGAEVANQRWPSALSEDVWKTLEAARKVDDYQQVRGHGQGEDAGSPITMDDEEEEADDMVDYGDVRSHDRLPVLTDRVGGVVKAEPADEGEHSERLGPGADEQTGFMSMLRPKVELSDVPDLDTSMVPSGLSITAVNIAGGGKKRLLDRQTELPYRNNHGAWDSPGPPPQQHHQQQQRTDPYGALPRTGGIGAGAGPGLGRAGTPQHPVLEGRRLEGRRRLEILEEEHAAKMALLRVEKETAEIRRRIALREEEAAVAAGAALACRTCTCRRSAGPAGAGRRGHQDHQGPHTTAKSDAGDDLLPDLDNDADASDLSPGSAATAATTARSPSVGDDASTDGACGKACGDRGVNGFSGAAGVGVGPDQE</sequence>
<dbReference type="PANTHER" id="PTHR21411">
    <property type="entry name" value="APONTIC"/>
    <property type="match status" value="1"/>
</dbReference>
<comment type="caution">
    <text evidence="8">The sequence shown here is derived from an EMBL/GenBank/DDBJ whole genome shotgun (WGS) entry which is preliminary data.</text>
</comment>
<evidence type="ECO:0000256" key="4">
    <source>
        <dbReference type="ARBA" id="ARBA00023163"/>
    </source>
</evidence>
<proteinExistence type="predicted"/>
<evidence type="ECO:0000256" key="5">
    <source>
        <dbReference type="ARBA" id="ARBA00025466"/>
    </source>
</evidence>
<gene>
    <name evidence="8" type="ORF">KUF71_022219</name>
</gene>
<dbReference type="InterPro" id="IPR028002">
    <property type="entry name" value="Myb_DNA-bind_5"/>
</dbReference>
<feature type="compositionally biased region" description="Gly residues" evidence="6">
    <location>
        <begin position="280"/>
        <end position="292"/>
    </location>
</feature>
<feature type="domain" description="Myb/SANT-like DNA-binding" evidence="7">
    <location>
        <begin position="7"/>
        <end position="83"/>
    </location>
</feature>
<accession>A0AAE1H1L0</accession>
<comment type="function">
    <text evidence="5">Involved in transvection phenomena (= synapsis-dependent gene expression), where the synaptic pairing of chromosomes carrying genes with which zeste interacts influences the expression of these genes. Zeste binds to DNA and stimulates transcription from a nearby promoter.</text>
</comment>
<feature type="compositionally biased region" description="Basic and acidic residues" evidence="6">
    <location>
        <begin position="176"/>
        <end position="186"/>
    </location>
</feature>
<evidence type="ECO:0000256" key="1">
    <source>
        <dbReference type="ARBA" id="ARBA00011764"/>
    </source>
</evidence>
<name>A0AAE1H1L0_9NEOP</name>
<evidence type="ECO:0000256" key="6">
    <source>
        <dbReference type="SAM" id="MobiDB-lite"/>
    </source>
</evidence>
<keyword evidence="3" id="KW-0805">Transcription regulation</keyword>
<feature type="compositionally biased region" description="Acidic residues" evidence="6">
    <location>
        <begin position="390"/>
        <end position="403"/>
    </location>
</feature>
<dbReference type="Pfam" id="PF13873">
    <property type="entry name" value="Myb_DNA-bind_5"/>
    <property type="match status" value="1"/>
</dbReference>
<feature type="region of interest" description="Disordered" evidence="6">
    <location>
        <begin position="365"/>
        <end position="431"/>
    </location>
</feature>
<protein>
    <recommendedName>
        <fullName evidence="2">Regulatory protein zeste</fullName>
    </recommendedName>
</protein>
<dbReference type="PANTHER" id="PTHR21411:SF0">
    <property type="entry name" value="REGULATORY PROTEIN ZESTE"/>
    <property type="match status" value="1"/>
</dbReference>
<feature type="region of interest" description="Disordered" evidence="6">
    <location>
        <begin position="246"/>
        <end position="304"/>
    </location>
</feature>
<reference evidence="8" key="1">
    <citation type="submission" date="2021-07" db="EMBL/GenBank/DDBJ databases">
        <authorList>
            <person name="Catto M.A."/>
            <person name="Jacobson A."/>
            <person name="Kennedy G."/>
            <person name="Labadie P."/>
            <person name="Hunt B.G."/>
            <person name="Srinivasan R."/>
        </authorList>
    </citation>
    <scope>NUCLEOTIDE SEQUENCE</scope>
    <source>
        <strain evidence="8">PL_HMW_Pooled</strain>
        <tissue evidence="8">Head</tissue>
    </source>
</reference>
<evidence type="ECO:0000259" key="7">
    <source>
        <dbReference type="Pfam" id="PF13873"/>
    </source>
</evidence>
<evidence type="ECO:0000256" key="2">
    <source>
        <dbReference type="ARBA" id="ARBA00016807"/>
    </source>
</evidence>
<evidence type="ECO:0000313" key="8">
    <source>
        <dbReference type="EMBL" id="KAK3912631.1"/>
    </source>
</evidence>
<dbReference type="Proteomes" id="UP001219518">
    <property type="component" value="Unassembled WGS sequence"/>
</dbReference>
<comment type="subunit">
    <text evidence="1">Self-associates forming complexes of several hundred monomers.</text>
</comment>
<dbReference type="AlphaFoldDB" id="A0AAE1H1L0"/>
<feature type="compositionally biased region" description="Low complexity" evidence="6">
    <location>
        <begin position="404"/>
        <end position="418"/>
    </location>
</feature>
<reference evidence="8" key="2">
    <citation type="journal article" date="2023" name="BMC Genomics">
        <title>Pest status, molecular evolution, and epigenetic factors derived from the genome assembly of Frankliniella fusca, a thysanopteran phytovirus vector.</title>
        <authorList>
            <person name="Catto M.A."/>
            <person name="Labadie P.E."/>
            <person name="Jacobson A.L."/>
            <person name="Kennedy G.G."/>
            <person name="Srinivasan R."/>
            <person name="Hunt B.G."/>
        </authorList>
    </citation>
    <scope>NUCLEOTIDE SEQUENCE</scope>
    <source>
        <strain evidence="8">PL_HMW_Pooled</strain>
    </source>
</reference>
<keyword evidence="9" id="KW-1185">Reference proteome</keyword>
<feature type="region of interest" description="Disordered" evidence="6">
    <location>
        <begin position="175"/>
        <end position="194"/>
    </location>
</feature>
<organism evidence="8 9">
    <name type="scientific">Frankliniella fusca</name>
    <dbReference type="NCBI Taxonomy" id="407009"/>
    <lineage>
        <taxon>Eukaryota</taxon>
        <taxon>Metazoa</taxon>
        <taxon>Ecdysozoa</taxon>
        <taxon>Arthropoda</taxon>
        <taxon>Hexapoda</taxon>
        <taxon>Insecta</taxon>
        <taxon>Pterygota</taxon>
        <taxon>Neoptera</taxon>
        <taxon>Paraneoptera</taxon>
        <taxon>Thysanoptera</taxon>
        <taxon>Terebrantia</taxon>
        <taxon>Thripoidea</taxon>
        <taxon>Thripidae</taxon>
        <taxon>Frankliniella</taxon>
    </lineage>
</organism>
<evidence type="ECO:0000256" key="3">
    <source>
        <dbReference type="ARBA" id="ARBA00023015"/>
    </source>
</evidence>
<keyword evidence="4" id="KW-0804">Transcription</keyword>
<evidence type="ECO:0000313" key="9">
    <source>
        <dbReference type="Proteomes" id="UP001219518"/>
    </source>
</evidence>